<accession>A0A177PFH8</accession>
<dbReference type="SUPFAM" id="SSF50475">
    <property type="entry name" value="FMN-binding split barrel"/>
    <property type="match status" value="1"/>
</dbReference>
<evidence type="ECO:0000313" key="2">
    <source>
        <dbReference type="EMBL" id="OAI29117.1"/>
    </source>
</evidence>
<dbReference type="STRING" id="702114.A1355_17045"/>
<comment type="caution">
    <text evidence="2">The sequence shown here is derived from an EMBL/GenBank/DDBJ whole genome shotgun (WGS) entry which is preliminary data.</text>
</comment>
<keyword evidence="3" id="KW-1185">Reference proteome</keyword>
<name>A0A177PFH8_9GAMM</name>
<dbReference type="AlphaFoldDB" id="A0A177PFH8"/>
<reference evidence="3" key="1">
    <citation type="submission" date="2016-03" db="EMBL/GenBank/DDBJ databases">
        <authorList>
            <person name="Heylen K."/>
            <person name="De Vos P."/>
            <person name="Vekeman B."/>
        </authorList>
    </citation>
    <scope>NUCLEOTIDE SEQUENCE [LARGE SCALE GENOMIC DNA]</scope>
    <source>
        <strain evidence="3">R-45383</strain>
    </source>
</reference>
<evidence type="ECO:0000313" key="3">
    <source>
        <dbReference type="Proteomes" id="UP000077628"/>
    </source>
</evidence>
<dbReference type="RefSeq" id="WP_064023960.1">
    <property type="nucleotide sequence ID" value="NZ_LUUK01000005.1"/>
</dbReference>
<dbReference type="PANTHER" id="PTHR42815">
    <property type="entry name" value="FAD-BINDING, PUTATIVE (AFU_ORTHOLOGUE AFUA_6G07600)-RELATED"/>
    <property type="match status" value="1"/>
</dbReference>
<proteinExistence type="predicted"/>
<dbReference type="PANTHER" id="PTHR42815:SF2">
    <property type="entry name" value="FAD-BINDING, PUTATIVE (AFU_ORTHOLOGUE AFUA_6G07600)-RELATED"/>
    <property type="match status" value="1"/>
</dbReference>
<dbReference type="EMBL" id="LUUK01000005">
    <property type="protein sequence ID" value="OAI29117.1"/>
    <property type="molecule type" value="Genomic_DNA"/>
</dbReference>
<gene>
    <name evidence="2" type="ORF">A1355_17045</name>
</gene>
<protein>
    <submittedName>
        <fullName evidence="2">Pyridoxamine 5'-phosphate oxidase</fullName>
    </submittedName>
</protein>
<evidence type="ECO:0000259" key="1">
    <source>
        <dbReference type="Pfam" id="PF01243"/>
    </source>
</evidence>
<dbReference type="Gene3D" id="2.30.110.10">
    <property type="entry name" value="Electron Transport, Fmn-binding Protein, Chain A"/>
    <property type="match status" value="1"/>
</dbReference>
<dbReference type="Proteomes" id="UP000077628">
    <property type="component" value="Unassembled WGS sequence"/>
</dbReference>
<dbReference type="InterPro" id="IPR012349">
    <property type="entry name" value="Split_barrel_FMN-bd"/>
</dbReference>
<dbReference type="InterPro" id="IPR011576">
    <property type="entry name" value="Pyridox_Oxase_N"/>
</dbReference>
<feature type="domain" description="Pyridoxamine 5'-phosphate oxidase N-terminal" evidence="1">
    <location>
        <begin position="35"/>
        <end position="129"/>
    </location>
</feature>
<sequence>MTDFYHEGSRRFQDRFETRALADRLREAIVDTQISPEDREFIEAQNMFFLATVDEAGRPNCSYKGGATGFVRVLDETTIAFPLYDGSGMYLSAGNVSIIPHVSLLFVDFQRQARLRFNGDAYIEVDDVLRGEWPEAELVVRVTLREMFPNCPRYIHKMTLVEESAFVPKAERKAPAPAWKHLAAVADVLPPRDAHLTGDETDLAAVLNRTE</sequence>
<dbReference type="OrthoDB" id="9796486at2"/>
<organism evidence="2 3">
    <name type="scientific">Methylomonas koyamae</name>
    <dbReference type="NCBI Taxonomy" id="702114"/>
    <lineage>
        <taxon>Bacteria</taxon>
        <taxon>Pseudomonadati</taxon>
        <taxon>Pseudomonadota</taxon>
        <taxon>Gammaproteobacteria</taxon>
        <taxon>Methylococcales</taxon>
        <taxon>Methylococcaceae</taxon>
        <taxon>Methylomonas</taxon>
    </lineage>
</organism>
<dbReference type="Pfam" id="PF01243">
    <property type="entry name" value="PNPOx_N"/>
    <property type="match status" value="1"/>
</dbReference>